<dbReference type="EMBL" id="JACBKZ010000002">
    <property type="protein sequence ID" value="KAF5956723.1"/>
    <property type="molecule type" value="Genomic_DNA"/>
</dbReference>
<name>A0A7J7HV33_CAMSI</name>
<keyword evidence="2" id="KW-1185">Reference proteome</keyword>
<dbReference type="AlphaFoldDB" id="A0A7J7HV33"/>
<comment type="caution">
    <text evidence="1">The sequence shown here is derived from an EMBL/GenBank/DDBJ whole genome shotgun (WGS) entry which is preliminary data.</text>
</comment>
<reference evidence="1 2" key="2">
    <citation type="submission" date="2020-07" db="EMBL/GenBank/DDBJ databases">
        <title>Genome assembly of wild tea tree DASZ reveals pedigree and selection history of tea varieties.</title>
        <authorList>
            <person name="Zhang W."/>
        </authorList>
    </citation>
    <scope>NUCLEOTIDE SEQUENCE [LARGE SCALE GENOMIC DNA]</scope>
    <source>
        <strain evidence="2">cv. G240</strain>
        <tissue evidence="1">Leaf</tissue>
    </source>
</reference>
<reference evidence="2" key="1">
    <citation type="journal article" date="2020" name="Nat. Commun.">
        <title>Genome assembly of wild tea tree DASZ reveals pedigree and selection history of tea varieties.</title>
        <authorList>
            <person name="Zhang W."/>
            <person name="Zhang Y."/>
            <person name="Qiu H."/>
            <person name="Guo Y."/>
            <person name="Wan H."/>
            <person name="Zhang X."/>
            <person name="Scossa F."/>
            <person name="Alseekh S."/>
            <person name="Zhang Q."/>
            <person name="Wang P."/>
            <person name="Xu L."/>
            <person name="Schmidt M.H."/>
            <person name="Jia X."/>
            <person name="Li D."/>
            <person name="Zhu A."/>
            <person name="Guo F."/>
            <person name="Chen W."/>
            <person name="Ni D."/>
            <person name="Usadel B."/>
            <person name="Fernie A.R."/>
            <person name="Wen W."/>
        </authorList>
    </citation>
    <scope>NUCLEOTIDE SEQUENCE [LARGE SCALE GENOMIC DNA]</scope>
    <source>
        <strain evidence="2">cv. G240</strain>
    </source>
</reference>
<gene>
    <name evidence="1" type="ORF">HYC85_003948</name>
</gene>
<organism evidence="1 2">
    <name type="scientific">Camellia sinensis</name>
    <name type="common">Tea plant</name>
    <name type="synonym">Thea sinensis</name>
    <dbReference type="NCBI Taxonomy" id="4442"/>
    <lineage>
        <taxon>Eukaryota</taxon>
        <taxon>Viridiplantae</taxon>
        <taxon>Streptophyta</taxon>
        <taxon>Embryophyta</taxon>
        <taxon>Tracheophyta</taxon>
        <taxon>Spermatophyta</taxon>
        <taxon>Magnoliopsida</taxon>
        <taxon>eudicotyledons</taxon>
        <taxon>Gunneridae</taxon>
        <taxon>Pentapetalae</taxon>
        <taxon>asterids</taxon>
        <taxon>Ericales</taxon>
        <taxon>Theaceae</taxon>
        <taxon>Camellia</taxon>
    </lineage>
</organism>
<sequence length="50" mass="6200">MNLNLIHTWVLQRSINWKEETKISGQEMGNYRNYDSWFVEINNKKQKERE</sequence>
<proteinExistence type="predicted"/>
<evidence type="ECO:0000313" key="2">
    <source>
        <dbReference type="Proteomes" id="UP000593564"/>
    </source>
</evidence>
<evidence type="ECO:0000313" key="1">
    <source>
        <dbReference type="EMBL" id="KAF5956723.1"/>
    </source>
</evidence>
<protein>
    <submittedName>
        <fullName evidence="1">Uncharacterized protein</fullName>
    </submittedName>
</protein>
<accession>A0A7J7HV33</accession>
<dbReference type="Proteomes" id="UP000593564">
    <property type="component" value="Unassembled WGS sequence"/>
</dbReference>